<comment type="caution">
    <text evidence="1">The sequence shown here is derived from an EMBL/GenBank/DDBJ whole genome shotgun (WGS) entry which is preliminary data.</text>
</comment>
<reference evidence="2" key="1">
    <citation type="submission" date="2016-10" db="EMBL/GenBank/DDBJ databases">
        <authorList>
            <person name="de Groot N.N."/>
        </authorList>
    </citation>
    <scope>NUCLEOTIDE SEQUENCE [LARGE SCALE GENOMIC DNA]</scope>
    <source>
        <strain evidence="2">BP1-145</strain>
    </source>
</reference>
<sequence>MYKQLLDKQSVNAQIDKRRIMMEELDGDYYADLLEWISDYIFLQRWNDDKLMAKIEEFRAYRQRKYDELVSEREKLRNLDLL</sequence>
<evidence type="ECO:0000313" key="2">
    <source>
        <dbReference type="Proteomes" id="UP000199134"/>
    </source>
</evidence>
<evidence type="ECO:0000313" key="1">
    <source>
        <dbReference type="EMBL" id="SDO52057.1"/>
    </source>
</evidence>
<dbReference type="Proteomes" id="UP000199134">
    <property type="component" value="Unassembled WGS sequence"/>
</dbReference>
<accession>A0A1H0K838</accession>
<organism evidence="1 2">
    <name type="scientific">Prevotella communis</name>
    <dbReference type="NCBI Taxonomy" id="2913614"/>
    <lineage>
        <taxon>Bacteria</taxon>
        <taxon>Pseudomonadati</taxon>
        <taxon>Bacteroidota</taxon>
        <taxon>Bacteroidia</taxon>
        <taxon>Bacteroidales</taxon>
        <taxon>Prevotellaceae</taxon>
        <taxon>Prevotella</taxon>
    </lineage>
</organism>
<dbReference type="AlphaFoldDB" id="A0A1H0K838"/>
<gene>
    <name evidence="1" type="ORF">SAMN04487900_1243</name>
</gene>
<protein>
    <submittedName>
        <fullName evidence="1">Uncharacterized protein</fullName>
    </submittedName>
</protein>
<name>A0A1H0K838_9BACT</name>
<dbReference type="EMBL" id="FNIW01000024">
    <property type="protein sequence ID" value="SDO52057.1"/>
    <property type="molecule type" value="Genomic_DNA"/>
</dbReference>
<proteinExistence type="predicted"/>